<dbReference type="GO" id="GO:0008023">
    <property type="term" value="C:transcription elongation factor complex"/>
    <property type="evidence" value="ECO:0007669"/>
    <property type="project" value="TreeGrafter"/>
</dbReference>
<evidence type="ECO:0000256" key="9">
    <source>
        <dbReference type="ARBA" id="ARBA00023242"/>
    </source>
</evidence>
<dbReference type="FunFam" id="2.20.25.190:FF:000001">
    <property type="entry name" value="Transcription elongation factor 1 homolog"/>
    <property type="match status" value="1"/>
</dbReference>
<evidence type="ECO:0000313" key="12">
    <source>
        <dbReference type="EMBL" id="KAG1313493.1"/>
    </source>
</evidence>
<gene>
    <name evidence="12" type="ORF">G6F64_002203</name>
</gene>
<dbReference type="AlphaFoldDB" id="A0A9P6XHA5"/>
<comment type="similarity">
    <text evidence="3 10">Belongs to the ELOF1 family.</text>
</comment>
<keyword evidence="8 10" id="KW-0804">Transcription</keyword>
<dbReference type="InterPro" id="IPR038567">
    <property type="entry name" value="T_Elf1_sf"/>
</dbReference>
<keyword evidence="7 10" id="KW-0805">Transcription regulation</keyword>
<evidence type="ECO:0000256" key="8">
    <source>
        <dbReference type="ARBA" id="ARBA00023163"/>
    </source>
</evidence>
<comment type="function">
    <text evidence="1 10">Transcription elongation factor implicated in the maintenance of proper chromatin structure in actively transcribed regions.</text>
</comment>
<proteinExistence type="inferred from homology"/>
<feature type="region of interest" description="Disordered" evidence="11">
    <location>
        <begin position="86"/>
        <end position="110"/>
    </location>
</feature>
<organism evidence="12 13">
    <name type="scientific">Rhizopus oryzae</name>
    <name type="common">Mucormycosis agent</name>
    <name type="synonym">Rhizopus arrhizus var. delemar</name>
    <dbReference type="NCBI Taxonomy" id="64495"/>
    <lineage>
        <taxon>Eukaryota</taxon>
        <taxon>Fungi</taxon>
        <taxon>Fungi incertae sedis</taxon>
        <taxon>Mucoromycota</taxon>
        <taxon>Mucoromycotina</taxon>
        <taxon>Mucoromycetes</taxon>
        <taxon>Mucorales</taxon>
        <taxon>Mucorineae</taxon>
        <taxon>Rhizopodaceae</taxon>
        <taxon>Rhizopus</taxon>
    </lineage>
</organism>
<keyword evidence="5 10" id="KW-0863">Zinc-finger</keyword>
<evidence type="ECO:0000256" key="4">
    <source>
        <dbReference type="ARBA" id="ARBA00022723"/>
    </source>
</evidence>
<dbReference type="PANTHER" id="PTHR20934">
    <property type="entry name" value="TRANSCRIPTION ELONGATION FACTOR 1 HOMOLOG"/>
    <property type="match status" value="1"/>
</dbReference>
<feature type="compositionally biased region" description="Basic and acidic residues" evidence="11">
    <location>
        <begin position="87"/>
        <end position="98"/>
    </location>
</feature>
<protein>
    <recommendedName>
        <fullName evidence="10">Transcription elongation factor 1 homolog</fullName>
    </recommendedName>
</protein>
<evidence type="ECO:0000256" key="2">
    <source>
        <dbReference type="ARBA" id="ARBA00004123"/>
    </source>
</evidence>
<evidence type="ECO:0000256" key="11">
    <source>
        <dbReference type="SAM" id="MobiDB-lite"/>
    </source>
</evidence>
<evidence type="ECO:0000256" key="6">
    <source>
        <dbReference type="ARBA" id="ARBA00022833"/>
    </source>
</evidence>
<sequence length="110" mass="12781">MGKRKTKRKPQKKLKDKLDTQFNCVFCNHENSVDCKIDNANKLGHLNCKVCSVTWQYPITYLDEPVDVYSAWIDACEDVNKRKRLERSKNLGNRDEPRSPAAGSYDEEED</sequence>
<dbReference type="SUPFAM" id="SSF57783">
    <property type="entry name" value="Zinc beta-ribbon"/>
    <property type="match status" value="1"/>
</dbReference>
<dbReference type="GO" id="GO:0008270">
    <property type="term" value="F:zinc ion binding"/>
    <property type="evidence" value="ECO:0007669"/>
    <property type="project" value="UniProtKB-KW"/>
</dbReference>
<dbReference type="InterPro" id="IPR007808">
    <property type="entry name" value="Elf1"/>
</dbReference>
<evidence type="ECO:0000256" key="5">
    <source>
        <dbReference type="ARBA" id="ARBA00022771"/>
    </source>
</evidence>
<dbReference type="Gene3D" id="2.20.25.190">
    <property type="match status" value="1"/>
</dbReference>
<dbReference type="GO" id="GO:0000993">
    <property type="term" value="F:RNA polymerase II complex binding"/>
    <property type="evidence" value="ECO:0007669"/>
    <property type="project" value="TreeGrafter"/>
</dbReference>
<dbReference type="PANTHER" id="PTHR20934:SF0">
    <property type="entry name" value="TRANSCRIPTION ELONGATION FACTOR 1 HOMOLOG"/>
    <property type="match status" value="1"/>
</dbReference>
<keyword evidence="4 10" id="KW-0479">Metal-binding</keyword>
<dbReference type="OrthoDB" id="445983at2759"/>
<evidence type="ECO:0000256" key="10">
    <source>
        <dbReference type="RuleBase" id="RU364033"/>
    </source>
</evidence>
<reference evidence="12" key="1">
    <citation type="journal article" date="2020" name="Microb. Genom.">
        <title>Genetic diversity of clinical and environmental Mucorales isolates obtained from an investigation of mucormycosis cases among solid organ transplant recipients.</title>
        <authorList>
            <person name="Nguyen M.H."/>
            <person name="Kaul D."/>
            <person name="Muto C."/>
            <person name="Cheng S.J."/>
            <person name="Richter R.A."/>
            <person name="Bruno V.M."/>
            <person name="Liu G."/>
            <person name="Beyhan S."/>
            <person name="Sundermann A.J."/>
            <person name="Mounaud S."/>
            <person name="Pasculle A.W."/>
            <person name="Nierman W.C."/>
            <person name="Driscoll E."/>
            <person name="Cumbie R."/>
            <person name="Clancy C.J."/>
            <person name="Dupont C.L."/>
        </authorList>
    </citation>
    <scope>NUCLEOTIDE SEQUENCE</scope>
    <source>
        <strain evidence="12">GL11</strain>
    </source>
</reference>
<name>A0A9P6XHA5_RHIOR</name>
<dbReference type="Pfam" id="PF05129">
    <property type="entry name" value="Zn_ribbon_Elf1"/>
    <property type="match status" value="1"/>
</dbReference>
<evidence type="ECO:0000256" key="3">
    <source>
        <dbReference type="ARBA" id="ARBA00009730"/>
    </source>
</evidence>
<dbReference type="GO" id="GO:0006368">
    <property type="term" value="P:transcription elongation by RNA polymerase II"/>
    <property type="evidence" value="ECO:0007669"/>
    <property type="project" value="TreeGrafter"/>
</dbReference>
<accession>A0A9P6XHA5</accession>
<keyword evidence="6 10" id="KW-0862">Zinc</keyword>
<dbReference type="Proteomes" id="UP000716291">
    <property type="component" value="Unassembled WGS sequence"/>
</dbReference>
<dbReference type="EMBL" id="JAANQT010000189">
    <property type="protein sequence ID" value="KAG1313493.1"/>
    <property type="molecule type" value="Genomic_DNA"/>
</dbReference>
<evidence type="ECO:0000256" key="7">
    <source>
        <dbReference type="ARBA" id="ARBA00023015"/>
    </source>
</evidence>
<evidence type="ECO:0000256" key="1">
    <source>
        <dbReference type="ARBA" id="ARBA00003357"/>
    </source>
</evidence>
<keyword evidence="9 10" id="KW-0539">Nucleus</keyword>
<keyword evidence="13" id="KW-1185">Reference proteome</keyword>
<comment type="subcellular location">
    <subcellularLocation>
        <location evidence="2 10">Nucleus</location>
    </subcellularLocation>
</comment>
<evidence type="ECO:0000313" key="13">
    <source>
        <dbReference type="Proteomes" id="UP000716291"/>
    </source>
</evidence>
<comment type="caution">
    <text evidence="12">The sequence shown here is derived from an EMBL/GenBank/DDBJ whole genome shotgun (WGS) entry which is preliminary data.</text>
</comment>